<evidence type="ECO:0000259" key="10">
    <source>
        <dbReference type="PROSITE" id="PS51779"/>
    </source>
</evidence>
<keyword evidence="7 9" id="KW-0472">Membrane</keyword>
<keyword evidence="3" id="KW-0997">Cell inner membrane</keyword>
<dbReference type="InterPro" id="IPR026579">
    <property type="entry name" value="FtsQ"/>
</dbReference>
<evidence type="ECO:0000256" key="5">
    <source>
        <dbReference type="ARBA" id="ARBA00022692"/>
    </source>
</evidence>
<protein>
    <recommendedName>
        <fullName evidence="10">POTRA domain-containing protein</fullName>
    </recommendedName>
</protein>
<dbReference type="PANTHER" id="PTHR35851">
    <property type="entry name" value="CELL DIVISION PROTEIN FTSQ"/>
    <property type="match status" value="1"/>
</dbReference>
<keyword evidence="5 9" id="KW-0812">Transmembrane</keyword>
<keyword evidence="4" id="KW-0132">Cell division</keyword>
<dbReference type="GO" id="GO:0016020">
    <property type="term" value="C:membrane"/>
    <property type="evidence" value="ECO:0007669"/>
    <property type="project" value="UniProtKB-SubCell"/>
</dbReference>
<dbReference type="PANTHER" id="PTHR35851:SF1">
    <property type="entry name" value="CELL DIVISION PROTEIN FTSQ"/>
    <property type="match status" value="1"/>
</dbReference>
<dbReference type="GO" id="GO:0090529">
    <property type="term" value="P:cell septum assembly"/>
    <property type="evidence" value="ECO:0007669"/>
    <property type="project" value="InterPro"/>
</dbReference>
<feature type="domain" description="POTRA" evidence="10">
    <location>
        <begin position="46"/>
        <end position="123"/>
    </location>
</feature>
<reference evidence="11 12" key="1">
    <citation type="journal article" date="2016" name="Nat. Commun.">
        <title>Thousands of microbial genomes shed light on interconnected biogeochemical processes in an aquifer system.</title>
        <authorList>
            <person name="Anantharaman K."/>
            <person name="Brown C.T."/>
            <person name="Hug L.A."/>
            <person name="Sharon I."/>
            <person name="Castelle C.J."/>
            <person name="Probst A.J."/>
            <person name="Thomas B.C."/>
            <person name="Singh A."/>
            <person name="Wilkins M.J."/>
            <person name="Karaoz U."/>
            <person name="Brodie E.L."/>
            <person name="Williams K.H."/>
            <person name="Hubbard S.S."/>
            <person name="Banfield J.F."/>
        </authorList>
    </citation>
    <scope>NUCLEOTIDE SEQUENCE [LARGE SCALE GENOMIC DNA]</scope>
</reference>
<comment type="subcellular location">
    <subcellularLocation>
        <location evidence="1">Membrane</location>
    </subcellularLocation>
</comment>
<dbReference type="Pfam" id="PF08478">
    <property type="entry name" value="POTRA_1"/>
    <property type="match status" value="1"/>
</dbReference>
<evidence type="ECO:0000313" key="12">
    <source>
        <dbReference type="Proteomes" id="UP000178721"/>
    </source>
</evidence>
<sequence length="259" mass="29611">MKKYYRKPHRYKKRKPLLSKKFLALGFLTLAVAGAAFYGLFFWQVFWVEKITISGEQKIAKEEISSLVEKNLENKVLFLKTKSILKIDAGQIKTDILNAFPQIASAEVKKSFFDAISVKITERIAAALWCENDDCFLLDAEGVIFEEAPLDFGLILVETTQSPDGLFLGQTAVAQDKIAQILEIKSKLAEAKIAIDKVVFSDGRLDVETSEGWTIRFNLKGDLDWQVIELKLTLEKQISPEKRKNLEYIDLRFSRVYYK</sequence>
<name>A0A1G2E381_9BACT</name>
<evidence type="ECO:0000256" key="1">
    <source>
        <dbReference type="ARBA" id="ARBA00004370"/>
    </source>
</evidence>
<evidence type="ECO:0000256" key="3">
    <source>
        <dbReference type="ARBA" id="ARBA00022519"/>
    </source>
</evidence>
<dbReference type="Gene3D" id="3.10.20.310">
    <property type="entry name" value="membrane protein fhac"/>
    <property type="match status" value="1"/>
</dbReference>
<proteinExistence type="predicted"/>
<evidence type="ECO:0000256" key="7">
    <source>
        <dbReference type="ARBA" id="ARBA00023136"/>
    </source>
</evidence>
<dbReference type="EMBL" id="MHMA01000019">
    <property type="protein sequence ID" value="OGZ20263.1"/>
    <property type="molecule type" value="Genomic_DNA"/>
</dbReference>
<dbReference type="Proteomes" id="UP000178721">
    <property type="component" value="Unassembled WGS sequence"/>
</dbReference>
<evidence type="ECO:0000256" key="2">
    <source>
        <dbReference type="ARBA" id="ARBA00022475"/>
    </source>
</evidence>
<keyword evidence="8" id="KW-0131">Cell cycle</keyword>
<evidence type="ECO:0000256" key="4">
    <source>
        <dbReference type="ARBA" id="ARBA00022618"/>
    </source>
</evidence>
<dbReference type="Pfam" id="PF03799">
    <property type="entry name" value="FtsQ_DivIB_C"/>
    <property type="match status" value="1"/>
</dbReference>
<accession>A0A1G2E381</accession>
<dbReference type="InterPro" id="IPR005548">
    <property type="entry name" value="Cell_div_FtsQ/DivIB_C"/>
</dbReference>
<keyword evidence="6 9" id="KW-1133">Transmembrane helix</keyword>
<evidence type="ECO:0000256" key="8">
    <source>
        <dbReference type="ARBA" id="ARBA00023306"/>
    </source>
</evidence>
<dbReference type="InterPro" id="IPR034746">
    <property type="entry name" value="POTRA"/>
</dbReference>
<evidence type="ECO:0000256" key="6">
    <source>
        <dbReference type="ARBA" id="ARBA00022989"/>
    </source>
</evidence>
<gene>
    <name evidence="11" type="ORF">A2654_01095</name>
</gene>
<feature type="transmembrane region" description="Helical" evidence="9">
    <location>
        <begin position="21"/>
        <end position="43"/>
    </location>
</feature>
<dbReference type="PROSITE" id="PS51779">
    <property type="entry name" value="POTRA"/>
    <property type="match status" value="1"/>
</dbReference>
<evidence type="ECO:0000313" key="11">
    <source>
        <dbReference type="EMBL" id="OGZ20263.1"/>
    </source>
</evidence>
<dbReference type="AlphaFoldDB" id="A0A1G2E381"/>
<dbReference type="InterPro" id="IPR013685">
    <property type="entry name" value="POTRA_FtsQ_type"/>
</dbReference>
<evidence type="ECO:0000256" key="9">
    <source>
        <dbReference type="SAM" id="Phobius"/>
    </source>
</evidence>
<keyword evidence="2" id="KW-1003">Cell membrane</keyword>
<comment type="caution">
    <text evidence="11">The sequence shown here is derived from an EMBL/GenBank/DDBJ whole genome shotgun (WGS) entry which is preliminary data.</text>
</comment>
<organism evidence="11 12">
    <name type="scientific">Candidatus Nealsonbacteria bacterium RIFCSPHIGHO2_01_FULL_43_31</name>
    <dbReference type="NCBI Taxonomy" id="1801665"/>
    <lineage>
        <taxon>Bacteria</taxon>
        <taxon>Candidatus Nealsoniibacteriota</taxon>
    </lineage>
</organism>